<comment type="caution">
    <text evidence="2">The sequence shown here is derived from an EMBL/GenBank/DDBJ whole genome shotgun (WGS) entry which is preliminary data.</text>
</comment>
<sequence>MEANEARSETKAESLEELVKAYSEEMLAAAARDDNAALVLIAMRLCADLVSGLALSATEPERRADEVADLIRHAIQARVLSKMAEKSKSLCR</sequence>
<gene>
    <name evidence="2" type="ORF">K8I29_19640</name>
</gene>
<accession>A0A953M3R3</accession>
<name>A0A953M3R3_9BACT</name>
<dbReference type="Proteomes" id="UP000705867">
    <property type="component" value="Unassembled WGS sequence"/>
</dbReference>
<evidence type="ECO:0000256" key="1">
    <source>
        <dbReference type="SAM" id="Coils"/>
    </source>
</evidence>
<protein>
    <submittedName>
        <fullName evidence="2">Uncharacterized protein</fullName>
    </submittedName>
</protein>
<dbReference type="AlphaFoldDB" id="A0A953M3R3"/>
<keyword evidence="1" id="KW-0175">Coiled coil</keyword>
<proteinExistence type="predicted"/>
<evidence type="ECO:0000313" key="3">
    <source>
        <dbReference type="Proteomes" id="UP000705867"/>
    </source>
</evidence>
<evidence type="ECO:0000313" key="2">
    <source>
        <dbReference type="EMBL" id="MBZ0158417.1"/>
    </source>
</evidence>
<feature type="coiled-coil region" evidence="1">
    <location>
        <begin position="5"/>
        <end position="32"/>
    </location>
</feature>
<reference evidence="2" key="2">
    <citation type="submission" date="2021-08" db="EMBL/GenBank/DDBJ databases">
        <authorList>
            <person name="Dalcin Martins P."/>
        </authorList>
    </citation>
    <scope>NUCLEOTIDE SEQUENCE</scope>
    <source>
        <strain evidence="2">MAG_39</strain>
    </source>
</reference>
<organism evidence="2 3">
    <name type="scientific">Candidatus Nitrobium versatile</name>
    <dbReference type="NCBI Taxonomy" id="2884831"/>
    <lineage>
        <taxon>Bacteria</taxon>
        <taxon>Pseudomonadati</taxon>
        <taxon>Nitrospirota</taxon>
        <taxon>Nitrospiria</taxon>
        <taxon>Nitrospirales</taxon>
        <taxon>Nitrospiraceae</taxon>
        <taxon>Candidatus Nitrobium</taxon>
    </lineage>
</organism>
<reference evidence="2" key="1">
    <citation type="journal article" date="2021" name="bioRxiv">
        <title>Unraveling nitrogen, sulfur and carbon metabolic pathways and microbial community transcriptional responses to substrate deprivation and toxicity stresses in a bioreactor mimicking anoxic brackish coastal sediment conditions.</title>
        <authorList>
            <person name="Martins P.D."/>
            <person name="Echeveste M.J."/>
            <person name="Arshad A."/>
            <person name="Kurth J."/>
            <person name="Ouboter H."/>
            <person name="Jetten M.S.M."/>
            <person name="Welte C.U."/>
        </authorList>
    </citation>
    <scope>NUCLEOTIDE SEQUENCE</scope>
    <source>
        <strain evidence="2">MAG_39</strain>
    </source>
</reference>
<dbReference type="EMBL" id="JAIOIV010000151">
    <property type="protein sequence ID" value="MBZ0158417.1"/>
    <property type="molecule type" value="Genomic_DNA"/>
</dbReference>